<dbReference type="CDD" id="cd01569">
    <property type="entry name" value="PBEF_like"/>
    <property type="match status" value="1"/>
</dbReference>
<evidence type="ECO:0000259" key="9">
    <source>
        <dbReference type="Pfam" id="PF04095"/>
    </source>
</evidence>
<evidence type="ECO:0000256" key="6">
    <source>
        <dbReference type="ARBA" id="ARBA00035024"/>
    </source>
</evidence>
<keyword evidence="3 11" id="KW-0328">Glycosyltransferase</keyword>
<dbReference type="RefSeq" id="WP_119534660.1">
    <property type="nucleotide sequence ID" value="NZ_NRJF01000096.1"/>
</dbReference>
<comment type="caution">
    <text evidence="11">The sequence shown here is derived from an EMBL/GenBank/DDBJ whole genome shotgun (WGS) entry which is preliminary data.</text>
</comment>
<dbReference type="InterPro" id="IPR013785">
    <property type="entry name" value="Aldolase_TIM"/>
</dbReference>
<evidence type="ECO:0000259" key="10">
    <source>
        <dbReference type="Pfam" id="PF18127"/>
    </source>
</evidence>
<dbReference type="NCBIfam" id="NF006629">
    <property type="entry name" value="PRK09198.1"/>
    <property type="match status" value="1"/>
</dbReference>
<evidence type="ECO:0000313" key="11">
    <source>
        <dbReference type="EMBL" id="RIY35256.1"/>
    </source>
</evidence>
<dbReference type="GO" id="GO:0009435">
    <property type="term" value="P:NAD+ biosynthetic process"/>
    <property type="evidence" value="ECO:0007669"/>
    <property type="project" value="InterPro"/>
</dbReference>
<dbReference type="InterPro" id="IPR041529">
    <property type="entry name" value="DUF5598"/>
</dbReference>
<evidence type="ECO:0000256" key="7">
    <source>
        <dbReference type="ARBA" id="ARBA00035036"/>
    </source>
</evidence>
<dbReference type="EMBL" id="NRJF01000096">
    <property type="protein sequence ID" value="RIY35256.1"/>
    <property type="molecule type" value="Genomic_DNA"/>
</dbReference>
<dbReference type="PANTHER" id="PTHR43816:SF1">
    <property type="entry name" value="NICOTINAMIDE PHOSPHORIBOSYLTRANSFERASE"/>
    <property type="match status" value="1"/>
</dbReference>
<comment type="pathway">
    <text evidence="5">Cofactor biosynthesis; NAD(+) biosynthesis; nicotinamide D-ribonucleotide from 5-phospho-alpha-D-ribose 1-diphosphate and nicotinamide: step 1/1.</text>
</comment>
<keyword evidence="4 11" id="KW-0808">Transferase</keyword>
<protein>
    <recommendedName>
        <fullName evidence="7">Nicotinamide phosphoribosyltransferase</fullName>
        <ecNumber evidence="6">2.4.2.12</ecNumber>
    </recommendedName>
</protein>
<evidence type="ECO:0000313" key="12">
    <source>
        <dbReference type="Proteomes" id="UP000265964"/>
    </source>
</evidence>
<dbReference type="AlphaFoldDB" id="A0A3A1YD10"/>
<evidence type="ECO:0000256" key="8">
    <source>
        <dbReference type="ARBA" id="ARBA00047835"/>
    </source>
</evidence>
<sequence>MYNPILDIDSYKASHYKQYPPGTENVSSYIESRGGKYSHTIFFGLQRFLKKYLLKPITQKDIDQAESFFKAHGVPFNKKGWEHILHHHNGYLPLKIEAVAEGTLVPASNPLVQVTNTDPECFWLTSYIETALLRAVWYPTTVATLSFKNKQNIYEYLRKTSDLTEEELLTQLSFKLHDFGARGASSTETCQIGGLAHLVNFQGTDSVLSIIEGQEYYSACMIGFSIPAAEHSTITSWGKEREYQAYEHIMDNYLVNGGVVSMVLDSYDLDKALDDFIARSDIVEKIKTSNGTLVVRPDSGDPATIVLEVVTKLSNIFGFTLNSKGYKVLPPYIRIIQGDGVNTNSILKICQTLEENKFSIENLAFGMGAELQQKVNRDTCRFAMKASAVKINGEWHDAFKQPVTDITKTSKKGRLKLVELDGEITTVREDDLEYSNYQDLLQTVYLDGKLIREVNFDTIRKKANSYLHYPVKYFADK</sequence>
<feature type="domain" description="Nicotinamide phosphoribosyltransferase N-terminal" evidence="10">
    <location>
        <begin position="5"/>
        <end position="96"/>
    </location>
</feature>
<dbReference type="OrthoDB" id="394882at2"/>
<dbReference type="Pfam" id="PF18127">
    <property type="entry name" value="NAMPT_N"/>
    <property type="match status" value="1"/>
</dbReference>
<dbReference type="Gene3D" id="3.20.20.70">
    <property type="entry name" value="Aldolase class I"/>
    <property type="match status" value="1"/>
</dbReference>
<evidence type="ECO:0000256" key="4">
    <source>
        <dbReference type="ARBA" id="ARBA00022679"/>
    </source>
</evidence>
<keyword evidence="12" id="KW-1185">Reference proteome</keyword>
<comment type="similarity">
    <text evidence="1">Belongs to the NAPRTase family.</text>
</comment>
<dbReference type="SUPFAM" id="SSF51690">
    <property type="entry name" value="Nicotinate/Quinolinate PRTase C-terminal domain-like"/>
    <property type="match status" value="1"/>
</dbReference>
<comment type="catalytic activity">
    <reaction evidence="8">
        <text>beta-nicotinamide D-ribonucleotide + diphosphate = 5-phospho-alpha-D-ribose 1-diphosphate + nicotinamide + H(+)</text>
        <dbReference type="Rhea" id="RHEA:16149"/>
        <dbReference type="ChEBI" id="CHEBI:14649"/>
        <dbReference type="ChEBI" id="CHEBI:15378"/>
        <dbReference type="ChEBI" id="CHEBI:17154"/>
        <dbReference type="ChEBI" id="CHEBI:33019"/>
        <dbReference type="ChEBI" id="CHEBI:58017"/>
        <dbReference type="EC" id="2.4.2.12"/>
    </reaction>
    <physiologicalReaction direction="right-to-left" evidence="8">
        <dbReference type="Rhea" id="RHEA:16151"/>
    </physiologicalReaction>
</comment>
<dbReference type="Pfam" id="PF04095">
    <property type="entry name" value="NAPRTase"/>
    <property type="match status" value="1"/>
</dbReference>
<dbReference type="InterPro" id="IPR036068">
    <property type="entry name" value="Nicotinate_pribotase-like_C"/>
</dbReference>
<feature type="domain" description="Nicotinate/nicotinamide phosphoribosyltransferase" evidence="9">
    <location>
        <begin position="174"/>
        <end position="447"/>
    </location>
</feature>
<reference evidence="11 12" key="1">
    <citation type="submission" date="2017-08" db="EMBL/GenBank/DDBJ databases">
        <title>Reclassification of Bisgaard taxon 37 and 44.</title>
        <authorList>
            <person name="Christensen H."/>
        </authorList>
    </citation>
    <scope>NUCLEOTIDE SEQUENCE [LARGE SCALE GENOMIC DNA]</scope>
    <source>
        <strain evidence="11 12">EEAB3T1</strain>
    </source>
</reference>
<dbReference type="PANTHER" id="PTHR43816">
    <property type="entry name" value="NICOTINAMIDE PHOSPHORIBOSYLTRANSFERASE"/>
    <property type="match status" value="1"/>
</dbReference>
<dbReference type="Proteomes" id="UP000265964">
    <property type="component" value="Unassembled WGS sequence"/>
</dbReference>
<dbReference type="InterPro" id="IPR016471">
    <property type="entry name" value="Nicotinamide_PRibTrfase"/>
</dbReference>
<organism evidence="11 12">
    <name type="scientific">Psittacicella gerlachiana</name>
    <dbReference type="NCBI Taxonomy" id="2028574"/>
    <lineage>
        <taxon>Bacteria</taxon>
        <taxon>Pseudomonadati</taxon>
        <taxon>Pseudomonadota</taxon>
        <taxon>Gammaproteobacteria</taxon>
        <taxon>Pasteurellales</taxon>
        <taxon>Psittacicellaceae</taxon>
        <taxon>Psittacicella</taxon>
    </lineage>
</organism>
<keyword evidence="2" id="KW-0662">Pyridine nucleotide biosynthesis</keyword>
<evidence type="ECO:0000256" key="3">
    <source>
        <dbReference type="ARBA" id="ARBA00022676"/>
    </source>
</evidence>
<proteinExistence type="inferred from homology"/>
<dbReference type="GO" id="GO:0047280">
    <property type="term" value="F:nicotinamide phosphoribosyltransferase activity"/>
    <property type="evidence" value="ECO:0007669"/>
    <property type="project" value="UniProtKB-EC"/>
</dbReference>
<name>A0A3A1YD10_9GAMM</name>
<evidence type="ECO:0000256" key="2">
    <source>
        <dbReference type="ARBA" id="ARBA00022642"/>
    </source>
</evidence>
<evidence type="ECO:0000256" key="1">
    <source>
        <dbReference type="ARBA" id="ARBA00010897"/>
    </source>
</evidence>
<evidence type="ECO:0000256" key="5">
    <source>
        <dbReference type="ARBA" id="ARBA00035007"/>
    </source>
</evidence>
<dbReference type="PIRSF" id="PIRSF005943">
    <property type="entry name" value="NMPRT"/>
    <property type="match status" value="1"/>
</dbReference>
<accession>A0A3A1YD10</accession>
<dbReference type="EC" id="2.4.2.12" evidence="6"/>
<dbReference type="InterPro" id="IPR041525">
    <property type="entry name" value="N/Namide_PRibTrfase"/>
</dbReference>
<gene>
    <name evidence="11" type="ORF">CKF59_03850</name>
</gene>